<dbReference type="EMBL" id="SRSF01000002">
    <property type="protein sequence ID" value="THH40562.1"/>
    <property type="molecule type" value="Genomic_DNA"/>
</dbReference>
<dbReference type="InterPro" id="IPR008715">
    <property type="entry name" value="SAM-MeTfrase_NodS-like"/>
</dbReference>
<dbReference type="Gene3D" id="3.40.50.10320">
    <property type="entry name" value="LmbE-like"/>
    <property type="match status" value="1"/>
</dbReference>
<accession>A0A4S4NLA7</accession>
<name>A0A4S4NLA7_9BACT</name>
<dbReference type="SUPFAM" id="SSF53335">
    <property type="entry name" value="S-adenosyl-L-methionine-dependent methyltransferases"/>
    <property type="match status" value="1"/>
</dbReference>
<dbReference type="Pfam" id="PF02585">
    <property type="entry name" value="PIG-L"/>
    <property type="match status" value="1"/>
</dbReference>
<sequence>MAMVPLPTDPGHVAGRKDALYEQAPDHPVGDLAAWRSTIVFSPHPDDESLGCGGLILHLTDRGQEVRVVFVSDGSMSHPNSQKFSSEERTALREREALAACSVLGVPEDRVHFLRLPDGRVPGEGHPAFAPAVESMTEMVRQWSPDTFVVPWRRDLHEDHRATWDICRAAVNRIGPGIRWVEYPVWMWEAKNTGDLPRQEEMITWSLDIADVVNRKVEAIRAHASQWNGVIDDDASGFQLSESMIGHFTRPREIYFEPAEKRHRSLGGEYFAAIYQGSEDPWQFETSEYERGKYAATLAALPLGRYDRALEIGCSIGVLTEQLAERCEELLAVDVSEAALERARDRLANQIHVELRRLSIPQEFPEGSFNLVVLSEVGYYWSYTDLERAIDLIQNSLRPGGVLLLVHYTPYVPDYPLTGDEVHEAFARKLTGFERVKGSRADRYRLDVWKKKGLTRSHG</sequence>
<protein>
    <submittedName>
        <fullName evidence="1">Methyltransferase domain-containing protein</fullName>
    </submittedName>
</protein>
<dbReference type="AlphaFoldDB" id="A0A4S4NLA7"/>
<dbReference type="CDD" id="cd02440">
    <property type="entry name" value="AdoMet_MTases"/>
    <property type="match status" value="1"/>
</dbReference>
<keyword evidence="1" id="KW-0489">Methyltransferase</keyword>
<dbReference type="PANTHER" id="PTHR12993">
    <property type="entry name" value="N-ACETYLGLUCOSAMINYL-PHOSPHATIDYLINOSITOL DE-N-ACETYLASE-RELATED"/>
    <property type="match status" value="1"/>
</dbReference>
<dbReference type="SUPFAM" id="SSF102588">
    <property type="entry name" value="LmbE-like"/>
    <property type="match status" value="1"/>
</dbReference>
<dbReference type="Gene3D" id="3.40.50.150">
    <property type="entry name" value="Vaccinia Virus protein VP39"/>
    <property type="match status" value="1"/>
</dbReference>
<reference evidence="1 2" key="1">
    <citation type="submission" date="2019-04" db="EMBL/GenBank/DDBJ databases">
        <title>Lewinella litorea sp. nov., isolated from a marine sand.</title>
        <authorList>
            <person name="Yoon J.-H."/>
        </authorList>
    </citation>
    <scope>NUCLEOTIDE SEQUENCE [LARGE SCALE GENOMIC DNA]</scope>
    <source>
        <strain evidence="1 2">HSMS-39</strain>
    </source>
</reference>
<keyword evidence="1" id="KW-0808">Transferase</keyword>
<evidence type="ECO:0000313" key="1">
    <source>
        <dbReference type="EMBL" id="THH40562.1"/>
    </source>
</evidence>
<dbReference type="InterPro" id="IPR029063">
    <property type="entry name" value="SAM-dependent_MTases_sf"/>
</dbReference>
<dbReference type="GO" id="GO:0008757">
    <property type="term" value="F:S-adenosylmethionine-dependent methyltransferase activity"/>
    <property type="evidence" value="ECO:0007669"/>
    <property type="project" value="InterPro"/>
</dbReference>
<evidence type="ECO:0000313" key="2">
    <source>
        <dbReference type="Proteomes" id="UP000308528"/>
    </source>
</evidence>
<dbReference type="PANTHER" id="PTHR12993:SF29">
    <property type="entry name" value="BLR3841 PROTEIN"/>
    <property type="match status" value="1"/>
</dbReference>
<dbReference type="GO" id="GO:0032259">
    <property type="term" value="P:methylation"/>
    <property type="evidence" value="ECO:0007669"/>
    <property type="project" value="UniProtKB-KW"/>
</dbReference>
<dbReference type="InterPro" id="IPR003737">
    <property type="entry name" value="GlcNAc_PI_deacetylase-related"/>
</dbReference>
<dbReference type="InterPro" id="IPR024078">
    <property type="entry name" value="LmbE-like_dom_sf"/>
</dbReference>
<dbReference type="Proteomes" id="UP000308528">
    <property type="component" value="Unassembled WGS sequence"/>
</dbReference>
<organism evidence="1 2">
    <name type="scientific">Neolewinella litorea</name>
    <dbReference type="NCBI Taxonomy" id="2562452"/>
    <lineage>
        <taxon>Bacteria</taxon>
        <taxon>Pseudomonadati</taxon>
        <taxon>Bacteroidota</taxon>
        <taxon>Saprospiria</taxon>
        <taxon>Saprospirales</taxon>
        <taxon>Lewinellaceae</taxon>
        <taxon>Neolewinella</taxon>
    </lineage>
</organism>
<dbReference type="OrthoDB" id="9790023at2"/>
<proteinExistence type="predicted"/>
<comment type="caution">
    <text evidence="1">The sequence shown here is derived from an EMBL/GenBank/DDBJ whole genome shotgun (WGS) entry which is preliminary data.</text>
</comment>
<gene>
    <name evidence="1" type="ORF">E4021_07465</name>
</gene>
<dbReference type="GO" id="GO:0016811">
    <property type="term" value="F:hydrolase activity, acting on carbon-nitrogen (but not peptide) bonds, in linear amides"/>
    <property type="evidence" value="ECO:0007669"/>
    <property type="project" value="TreeGrafter"/>
</dbReference>
<dbReference type="GO" id="GO:0009312">
    <property type="term" value="P:oligosaccharide biosynthetic process"/>
    <property type="evidence" value="ECO:0007669"/>
    <property type="project" value="InterPro"/>
</dbReference>
<keyword evidence="2" id="KW-1185">Reference proteome</keyword>
<dbReference type="Pfam" id="PF05401">
    <property type="entry name" value="NodS"/>
    <property type="match status" value="1"/>
</dbReference>